<protein>
    <submittedName>
        <fullName evidence="2">Uncharacterized protein</fullName>
    </submittedName>
</protein>
<dbReference type="RefSeq" id="WP_394834246.1">
    <property type="nucleotide sequence ID" value="NZ_CP089929.1"/>
</dbReference>
<feature type="signal peptide" evidence="1">
    <location>
        <begin position="1"/>
        <end position="33"/>
    </location>
</feature>
<gene>
    <name evidence="2" type="ORF">LVJ94_47885</name>
</gene>
<evidence type="ECO:0000313" key="3">
    <source>
        <dbReference type="Proteomes" id="UP001374803"/>
    </source>
</evidence>
<proteinExistence type="predicted"/>
<organism evidence="2 3">
    <name type="scientific">Pendulispora rubella</name>
    <dbReference type="NCBI Taxonomy" id="2741070"/>
    <lineage>
        <taxon>Bacteria</taxon>
        <taxon>Pseudomonadati</taxon>
        <taxon>Myxococcota</taxon>
        <taxon>Myxococcia</taxon>
        <taxon>Myxococcales</taxon>
        <taxon>Sorangiineae</taxon>
        <taxon>Pendulisporaceae</taxon>
        <taxon>Pendulispora</taxon>
    </lineage>
</organism>
<feature type="chain" id="PRO_5046842763" evidence="1">
    <location>
        <begin position="34"/>
        <end position="129"/>
    </location>
</feature>
<evidence type="ECO:0000256" key="1">
    <source>
        <dbReference type="SAM" id="SignalP"/>
    </source>
</evidence>
<evidence type="ECO:0000313" key="2">
    <source>
        <dbReference type="EMBL" id="WXB04602.1"/>
    </source>
</evidence>
<reference evidence="2" key="1">
    <citation type="submission" date="2021-12" db="EMBL/GenBank/DDBJ databases">
        <title>Discovery of the Pendulisporaceae a myxobacterial family with distinct sporulation behavior and unique specialized metabolism.</title>
        <authorList>
            <person name="Garcia R."/>
            <person name="Popoff A."/>
            <person name="Bader C.D."/>
            <person name="Loehr J."/>
            <person name="Walesch S."/>
            <person name="Walt C."/>
            <person name="Boldt J."/>
            <person name="Bunk B."/>
            <person name="Haeckl F.J.F.P.J."/>
            <person name="Gunesch A.P."/>
            <person name="Birkelbach J."/>
            <person name="Nuebel U."/>
            <person name="Pietschmann T."/>
            <person name="Bach T."/>
            <person name="Mueller R."/>
        </authorList>
    </citation>
    <scope>NUCLEOTIDE SEQUENCE</scope>
    <source>
        <strain evidence="2">MSr11367</strain>
    </source>
</reference>
<accession>A0ABZ2L7B1</accession>
<keyword evidence="3" id="KW-1185">Reference proteome</keyword>
<name>A0ABZ2L7B1_9BACT</name>
<dbReference type="EMBL" id="CP089983">
    <property type="protein sequence ID" value="WXB04602.1"/>
    <property type="molecule type" value="Genomic_DNA"/>
</dbReference>
<sequence length="129" mass="13836">MNLDKTKLRIGLGILFGATALGVLISSNRSATAAEPAPDPNDFAARGCTLAWQAHDVGRDINLWRCGSQVHAQIASARKGDTVWLSQTPEQKSTVRDGWTFANTQDSFSPPELGVRACGRVVGRNVVCN</sequence>
<keyword evidence="1" id="KW-0732">Signal</keyword>
<dbReference type="Proteomes" id="UP001374803">
    <property type="component" value="Chromosome"/>
</dbReference>